<reference evidence="3" key="1">
    <citation type="journal article" date="2021" name="Nat. Commun.">
        <title>Genetic determinants of endophytism in the Arabidopsis root mycobiome.</title>
        <authorList>
            <person name="Mesny F."/>
            <person name="Miyauchi S."/>
            <person name="Thiergart T."/>
            <person name="Pickel B."/>
            <person name="Atanasova L."/>
            <person name="Karlsson M."/>
            <person name="Huettel B."/>
            <person name="Barry K.W."/>
            <person name="Haridas S."/>
            <person name="Chen C."/>
            <person name="Bauer D."/>
            <person name="Andreopoulos W."/>
            <person name="Pangilinan J."/>
            <person name="LaButti K."/>
            <person name="Riley R."/>
            <person name="Lipzen A."/>
            <person name="Clum A."/>
            <person name="Drula E."/>
            <person name="Henrissat B."/>
            <person name="Kohler A."/>
            <person name="Grigoriev I.V."/>
            <person name="Martin F.M."/>
            <person name="Hacquard S."/>
        </authorList>
    </citation>
    <scope>NUCLEOTIDE SEQUENCE</scope>
    <source>
        <strain evidence="3">MPI-CAGE-CH-0235</strain>
    </source>
</reference>
<evidence type="ECO:0000256" key="1">
    <source>
        <dbReference type="SAM" id="Phobius"/>
    </source>
</evidence>
<protein>
    <recommendedName>
        <fullName evidence="2">Rhodopsin domain-containing protein</fullName>
    </recommendedName>
</protein>
<evidence type="ECO:0000313" key="3">
    <source>
        <dbReference type="EMBL" id="KAH7303592.1"/>
    </source>
</evidence>
<keyword evidence="1" id="KW-1133">Transmembrane helix</keyword>
<proteinExistence type="predicted"/>
<accession>A0A8K0WK32</accession>
<gene>
    <name evidence="3" type="ORF">B0I35DRAFT_415050</name>
</gene>
<dbReference type="Proteomes" id="UP000813444">
    <property type="component" value="Unassembled WGS sequence"/>
</dbReference>
<evidence type="ECO:0000259" key="2">
    <source>
        <dbReference type="Pfam" id="PF20684"/>
    </source>
</evidence>
<feature type="transmembrane region" description="Helical" evidence="1">
    <location>
        <begin position="7"/>
        <end position="29"/>
    </location>
</feature>
<dbReference type="Pfam" id="PF20684">
    <property type="entry name" value="Fung_rhodopsin"/>
    <property type="match status" value="1"/>
</dbReference>
<dbReference type="AlphaFoldDB" id="A0A8K0WK32"/>
<feature type="domain" description="Rhodopsin" evidence="2">
    <location>
        <begin position="75"/>
        <end position="189"/>
    </location>
</feature>
<dbReference type="InterPro" id="IPR049326">
    <property type="entry name" value="Rhodopsin_dom_fungi"/>
</dbReference>
<keyword evidence="1" id="KW-0472">Membrane</keyword>
<organism evidence="3 4">
    <name type="scientific">Stachybotrys elegans</name>
    <dbReference type="NCBI Taxonomy" id="80388"/>
    <lineage>
        <taxon>Eukaryota</taxon>
        <taxon>Fungi</taxon>
        <taxon>Dikarya</taxon>
        <taxon>Ascomycota</taxon>
        <taxon>Pezizomycotina</taxon>
        <taxon>Sordariomycetes</taxon>
        <taxon>Hypocreomycetidae</taxon>
        <taxon>Hypocreales</taxon>
        <taxon>Stachybotryaceae</taxon>
        <taxon>Stachybotrys</taxon>
    </lineage>
</organism>
<name>A0A8K0WK32_9HYPO</name>
<dbReference type="EMBL" id="JAGPNK010000031">
    <property type="protein sequence ID" value="KAH7303592.1"/>
    <property type="molecule type" value="Genomic_DNA"/>
</dbReference>
<keyword evidence="1" id="KW-0812">Transmembrane</keyword>
<keyword evidence="4" id="KW-1185">Reference proteome</keyword>
<comment type="caution">
    <text evidence="3">The sequence shown here is derived from an EMBL/GenBank/DDBJ whole genome shotgun (WGS) entry which is preliminary data.</text>
</comment>
<sequence>MQLHIAPVISALILTAVMDTLLITGKYTYISHYPLSRNVATPKPNDAYIPYDVCILHAPGFGSRGRLTSYLSQLPYDAMVIYTLAQMFAQLAQLVLYWNILSLISSTVRIGSWILAISVIVLGIATIVFASLCALTPTDAPVGICFNPNLSLWVYPGIELLLNLLIAVLPLHHLYPSQTKDWKWLKIIVLACPHSMYVCRTAEKLSQRD</sequence>
<feature type="transmembrane region" description="Helical" evidence="1">
    <location>
        <begin position="152"/>
        <end position="175"/>
    </location>
</feature>
<evidence type="ECO:0000313" key="4">
    <source>
        <dbReference type="Proteomes" id="UP000813444"/>
    </source>
</evidence>
<feature type="transmembrane region" description="Helical" evidence="1">
    <location>
        <begin position="110"/>
        <end position="132"/>
    </location>
</feature>
<feature type="transmembrane region" description="Helical" evidence="1">
    <location>
        <begin position="79"/>
        <end position="98"/>
    </location>
</feature>